<accession>A0A249XNT1</accession>
<feature type="domain" description="Phage head morphogenesis" evidence="1">
    <location>
        <begin position="159"/>
        <end position="265"/>
    </location>
</feature>
<reference evidence="3" key="1">
    <citation type="submission" date="2017-08" db="EMBL/GenBank/DDBJ databases">
        <authorList>
            <person name="de Groot N.N."/>
        </authorList>
    </citation>
    <scope>NUCLEOTIDE SEQUENCE [LARGE SCALE GENOMIC DNA]</scope>
</reference>
<evidence type="ECO:0000313" key="3">
    <source>
        <dbReference type="Proteomes" id="UP000224487"/>
    </source>
</evidence>
<protein>
    <submittedName>
        <fullName evidence="2">Capsid morphogenesis protein</fullName>
    </submittedName>
</protein>
<dbReference type="Pfam" id="PF04233">
    <property type="entry name" value="Phage_Mu_F"/>
    <property type="match status" value="1"/>
</dbReference>
<proteinExistence type="predicted"/>
<dbReference type="EMBL" id="MF668275">
    <property type="protein sequence ID" value="ASZ73330.1"/>
    <property type="molecule type" value="Genomic_DNA"/>
</dbReference>
<evidence type="ECO:0000259" key="1">
    <source>
        <dbReference type="Pfam" id="PF04233"/>
    </source>
</evidence>
<keyword evidence="3" id="KW-1185">Reference proteome</keyword>
<organism evidence="2 3">
    <name type="scientific">Brevibacterium phage LuckyBarnes</name>
    <dbReference type="NCBI Taxonomy" id="2027888"/>
    <lineage>
        <taxon>Viruses</taxon>
        <taxon>Duplodnaviria</taxon>
        <taxon>Heunggongvirae</taxon>
        <taxon>Uroviricota</taxon>
        <taxon>Caudoviricetes</taxon>
        <taxon>Luckybarnesvirus</taxon>
        <taxon>Luckybarnesvirus luckybarnes</taxon>
    </lineage>
</organism>
<evidence type="ECO:0000313" key="2">
    <source>
        <dbReference type="EMBL" id="ASZ73330.1"/>
    </source>
</evidence>
<gene>
    <name evidence="2" type="ORF">SEA_LUCKYBARNES_10</name>
</gene>
<sequence length="349" mass="38150">MAISDETLAAQYRLRAMAADYVDSSSNALTSRWATAWNELAVEWQSIVEIILARRAAGQPLTPAQVLKLERTQRALANTGTKLQELSDELADVLAPALRQVVAQTAQLTDEVIQTQLPPNSVAGSFSRSDPDAADAIVKRSLSNIVASSMPLPEEQLQAVRASLIAGVPNGWHPSKAAREILRRLQGSFSGGLARALRIARTEMLDAHRAANRIQSANNSAVAAVVWHAELGPRTCPSCIAKHGTEYPPDTPGPYDHQNGRCTFIPKTKSWSELGFPGIDEPPSMMQSAEDWIDENPEDAVSALGPQRYLMYQEKQISLKDMSTRVENPDWRPSYTATSITDLRRKAAS</sequence>
<dbReference type="Proteomes" id="UP000224487">
    <property type="component" value="Genome"/>
</dbReference>
<dbReference type="InterPro" id="IPR006528">
    <property type="entry name" value="Phage_head_morphogenesis_dom"/>
</dbReference>
<name>A0A249XNT1_9CAUD</name>